<feature type="transmembrane region" description="Helical" evidence="6">
    <location>
        <begin position="12"/>
        <end position="29"/>
    </location>
</feature>
<comment type="similarity">
    <text evidence="5">Belongs to the SAT4 family.</text>
</comment>
<dbReference type="AlphaFoldDB" id="A0A7C8MH61"/>
<evidence type="ECO:0000256" key="6">
    <source>
        <dbReference type="SAM" id="Phobius"/>
    </source>
</evidence>
<feature type="domain" description="Rhodopsin" evidence="7">
    <location>
        <begin position="8"/>
        <end position="195"/>
    </location>
</feature>
<dbReference type="GO" id="GO:0016020">
    <property type="term" value="C:membrane"/>
    <property type="evidence" value="ECO:0007669"/>
    <property type="project" value="UniProtKB-SubCell"/>
</dbReference>
<feature type="non-terminal residue" evidence="8">
    <location>
        <position position="196"/>
    </location>
</feature>
<dbReference type="Proteomes" id="UP000481861">
    <property type="component" value="Unassembled WGS sequence"/>
</dbReference>
<organism evidence="8 9">
    <name type="scientific">Massariosphaeria phaeospora</name>
    <dbReference type="NCBI Taxonomy" id="100035"/>
    <lineage>
        <taxon>Eukaryota</taxon>
        <taxon>Fungi</taxon>
        <taxon>Dikarya</taxon>
        <taxon>Ascomycota</taxon>
        <taxon>Pezizomycotina</taxon>
        <taxon>Dothideomycetes</taxon>
        <taxon>Pleosporomycetidae</taxon>
        <taxon>Pleosporales</taxon>
        <taxon>Pleosporales incertae sedis</taxon>
        <taxon>Massariosphaeria</taxon>
    </lineage>
</organism>
<sequence>QMIIPIEELYLITTVLTKVSILFFLLRIMDRTSSKAFLWSVWAMMAFVVAYGVSCFFAILFTCWPIDAAWNQYRLDWIIQKKKSFKCTNLTVIIIASACISTTQDLLTCILPLLFIRKLKIPQQRKLAVMSVFGIGVIACVFGVLRVVYTALLYRHVLALDFVYDITWKADKTFIFTTLEVNLAMICASAPALRTY</sequence>
<keyword evidence="3 6" id="KW-1133">Transmembrane helix</keyword>
<keyword evidence="2 6" id="KW-0812">Transmembrane</keyword>
<evidence type="ECO:0000259" key="7">
    <source>
        <dbReference type="Pfam" id="PF20684"/>
    </source>
</evidence>
<evidence type="ECO:0000256" key="5">
    <source>
        <dbReference type="ARBA" id="ARBA00038359"/>
    </source>
</evidence>
<proteinExistence type="inferred from homology"/>
<evidence type="ECO:0000313" key="9">
    <source>
        <dbReference type="Proteomes" id="UP000481861"/>
    </source>
</evidence>
<protein>
    <recommendedName>
        <fullName evidence="7">Rhodopsin domain-containing protein</fullName>
    </recommendedName>
</protein>
<evidence type="ECO:0000256" key="4">
    <source>
        <dbReference type="ARBA" id="ARBA00023136"/>
    </source>
</evidence>
<dbReference type="InterPro" id="IPR049326">
    <property type="entry name" value="Rhodopsin_dom_fungi"/>
</dbReference>
<feature type="transmembrane region" description="Helical" evidence="6">
    <location>
        <begin position="36"/>
        <end position="61"/>
    </location>
</feature>
<feature type="transmembrane region" description="Helical" evidence="6">
    <location>
        <begin position="127"/>
        <end position="154"/>
    </location>
</feature>
<evidence type="ECO:0000256" key="2">
    <source>
        <dbReference type="ARBA" id="ARBA00022692"/>
    </source>
</evidence>
<reference evidence="8 9" key="1">
    <citation type="submission" date="2020-01" db="EMBL/GenBank/DDBJ databases">
        <authorList>
            <consortium name="DOE Joint Genome Institute"/>
            <person name="Haridas S."/>
            <person name="Albert R."/>
            <person name="Binder M."/>
            <person name="Bloem J."/>
            <person name="Labutti K."/>
            <person name="Salamov A."/>
            <person name="Andreopoulos B."/>
            <person name="Baker S.E."/>
            <person name="Barry K."/>
            <person name="Bills G."/>
            <person name="Bluhm B.H."/>
            <person name="Cannon C."/>
            <person name="Castanera R."/>
            <person name="Culley D.E."/>
            <person name="Daum C."/>
            <person name="Ezra D."/>
            <person name="Gonzalez J.B."/>
            <person name="Henrissat B."/>
            <person name="Kuo A."/>
            <person name="Liang C."/>
            <person name="Lipzen A."/>
            <person name="Lutzoni F."/>
            <person name="Magnuson J."/>
            <person name="Mondo S."/>
            <person name="Nolan M."/>
            <person name="Ohm R."/>
            <person name="Pangilinan J."/>
            <person name="Park H.-J.H."/>
            <person name="Ramirez L."/>
            <person name="Alfaro M."/>
            <person name="Sun H."/>
            <person name="Tritt A."/>
            <person name="Yoshinaga Y."/>
            <person name="Zwiers L.-H.L."/>
            <person name="Turgeon B.G."/>
            <person name="Goodwin S.B."/>
            <person name="Spatafora J.W."/>
            <person name="Crous P.W."/>
            <person name="Grigoriev I.V."/>
        </authorList>
    </citation>
    <scope>NUCLEOTIDE SEQUENCE [LARGE SCALE GENOMIC DNA]</scope>
    <source>
        <strain evidence="8 9">CBS 611.86</strain>
    </source>
</reference>
<dbReference type="Pfam" id="PF20684">
    <property type="entry name" value="Fung_rhodopsin"/>
    <property type="match status" value="1"/>
</dbReference>
<comment type="subcellular location">
    <subcellularLocation>
        <location evidence="1">Membrane</location>
        <topology evidence="1">Multi-pass membrane protein</topology>
    </subcellularLocation>
</comment>
<evidence type="ECO:0000313" key="8">
    <source>
        <dbReference type="EMBL" id="KAF2878398.1"/>
    </source>
</evidence>
<evidence type="ECO:0000256" key="3">
    <source>
        <dbReference type="ARBA" id="ARBA00022989"/>
    </source>
</evidence>
<dbReference type="OrthoDB" id="5329176at2759"/>
<feature type="transmembrane region" description="Helical" evidence="6">
    <location>
        <begin position="90"/>
        <end position="115"/>
    </location>
</feature>
<dbReference type="PANTHER" id="PTHR33048">
    <property type="entry name" value="PTH11-LIKE INTEGRAL MEMBRANE PROTEIN (AFU_ORTHOLOGUE AFUA_5G11245)"/>
    <property type="match status" value="1"/>
</dbReference>
<keyword evidence="4 6" id="KW-0472">Membrane</keyword>
<feature type="non-terminal residue" evidence="8">
    <location>
        <position position="1"/>
    </location>
</feature>
<keyword evidence="9" id="KW-1185">Reference proteome</keyword>
<feature type="transmembrane region" description="Helical" evidence="6">
    <location>
        <begin position="174"/>
        <end position="193"/>
    </location>
</feature>
<gene>
    <name evidence="8" type="ORF">BDV95DRAFT_477005</name>
</gene>
<dbReference type="PANTHER" id="PTHR33048:SF129">
    <property type="entry name" value="INTEGRAL MEMBRANE PROTEIN-RELATED"/>
    <property type="match status" value="1"/>
</dbReference>
<accession>A0A7C8MH61</accession>
<name>A0A7C8MH61_9PLEO</name>
<dbReference type="EMBL" id="JAADJZ010000001">
    <property type="protein sequence ID" value="KAF2878398.1"/>
    <property type="molecule type" value="Genomic_DNA"/>
</dbReference>
<comment type="caution">
    <text evidence="8">The sequence shown here is derived from an EMBL/GenBank/DDBJ whole genome shotgun (WGS) entry which is preliminary data.</text>
</comment>
<evidence type="ECO:0000256" key="1">
    <source>
        <dbReference type="ARBA" id="ARBA00004141"/>
    </source>
</evidence>
<dbReference type="InterPro" id="IPR052337">
    <property type="entry name" value="SAT4-like"/>
</dbReference>